<gene>
    <name evidence="1" type="ORF">ACFFQA_26385</name>
</gene>
<protein>
    <submittedName>
        <fullName evidence="1">Uncharacterized protein</fullName>
    </submittedName>
</protein>
<sequence length="75" mass="8668">MTMRSYLSTHHLYAARYAAEDARAREADRIGDRPGFDVRHRGHVLCAVIESVAFLEAAINEKLARLNGYERVWHR</sequence>
<dbReference type="EMBL" id="JBHLZU010000020">
    <property type="protein sequence ID" value="MFB9907477.1"/>
    <property type="molecule type" value="Genomic_DNA"/>
</dbReference>
<comment type="caution">
    <text evidence="1">The sequence shown here is derived from an EMBL/GenBank/DDBJ whole genome shotgun (WGS) entry which is preliminary data.</text>
</comment>
<evidence type="ECO:0000313" key="2">
    <source>
        <dbReference type="Proteomes" id="UP001589693"/>
    </source>
</evidence>
<dbReference type="RefSeq" id="WP_377857637.1">
    <property type="nucleotide sequence ID" value="NZ_JBHLZU010000020.1"/>
</dbReference>
<accession>A0ABV6A2U7</accession>
<evidence type="ECO:0000313" key="1">
    <source>
        <dbReference type="EMBL" id="MFB9907477.1"/>
    </source>
</evidence>
<dbReference type="Proteomes" id="UP001589693">
    <property type="component" value="Unassembled WGS sequence"/>
</dbReference>
<keyword evidence="2" id="KW-1185">Reference proteome</keyword>
<name>A0ABV6A2U7_9PSEU</name>
<reference evidence="1 2" key="1">
    <citation type="submission" date="2024-09" db="EMBL/GenBank/DDBJ databases">
        <authorList>
            <person name="Sun Q."/>
            <person name="Mori K."/>
        </authorList>
    </citation>
    <scope>NUCLEOTIDE SEQUENCE [LARGE SCALE GENOMIC DNA]</scope>
    <source>
        <strain evidence="1 2">TBRC 7907</strain>
    </source>
</reference>
<organism evidence="1 2">
    <name type="scientific">Allokutzneria oryzae</name>
    <dbReference type="NCBI Taxonomy" id="1378989"/>
    <lineage>
        <taxon>Bacteria</taxon>
        <taxon>Bacillati</taxon>
        <taxon>Actinomycetota</taxon>
        <taxon>Actinomycetes</taxon>
        <taxon>Pseudonocardiales</taxon>
        <taxon>Pseudonocardiaceae</taxon>
        <taxon>Allokutzneria</taxon>
    </lineage>
</organism>
<proteinExistence type="predicted"/>